<name>A0AAD2G4Q5_9STRA</name>
<dbReference type="PANTHER" id="PTHR43642:SF1">
    <property type="entry name" value="HYBRID SIGNAL TRANSDUCTION HISTIDINE KINASE G"/>
    <property type="match status" value="1"/>
</dbReference>
<keyword evidence="4" id="KW-1185">Reference proteome</keyword>
<proteinExistence type="predicted"/>
<protein>
    <recommendedName>
        <fullName evidence="2">Orc1-like AAA ATPase domain-containing protein</fullName>
    </recommendedName>
</protein>
<dbReference type="SUPFAM" id="SSF52540">
    <property type="entry name" value="P-loop containing nucleoside triphosphate hydrolases"/>
    <property type="match status" value="1"/>
</dbReference>
<comment type="caution">
    <text evidence="3">The sequence shown here is derived from an EMBL/GenBank/DDBJ whole genome shotgun (WGS) entry which is preliminary data.</text>
</comment>
<dbReference type="Pfam" id="PF13191">
    <property type="entry name" value="AAA_16"/>
    <property type="match status" value="1"/>
</dbReference>
<dbReference type="AlphaFoldDB" id="A0AAD2G4Q5"/>
<dbReference type="Proteomes" id="UP001295423">
    <property type="component" value="Unassembled WGS sequence"/>
</dbReference>
<evidence type="ECO:0000259" key="2">
    <source>
        <dbReference type="Pfam" id="PF13191"/>
    </source>
</evidence>
<accession>A0AAD2G4Q5</accession>
<feature type="region of interest" description="Disordered" evidence="1">
    <location>
        <begin position="1"/>
        <end position="20"/>
    </location>
</feature>
<dbReference type="Gene3D" id="3.40.50.300">
    <property type="entry name" value="P-loop containing nucleotide triphosphate hydrolases"/>
    <property type="match status" value="1"/>
</dbReference>
<evidence type="ECO:0000313" key="3">
    <source>
        <dbReference type="EMBL" id="CAJ1962308.1"/>
    </source>
</evidence>
<evidence type="ECO:0000313" key="4">
    <source>
        <dbReference type="Proteomes" id="UP001295423"/>
    </source>
</evidence>
<dbReference type="EMBL" id="CAKOGP040002103">
    <property type="protein sequence ID" value="CAJ1962308.1"/>
    <property type="molecule type" value="Genomic_DNA"/>
</dbReference>
<reference evidence="3" key="1">
    <citation type="submission" date="2023-08" db="EMBL/GenBank/DDBJ databases">
        <authorList>
            <person name="Audoor S."/>
            <person name="Bilcke G."/>
        </authorList>
    </citation>
    <scope>NUCLEOTIDE SEQUENCE</scope>
</reference>
<dbReference type="PANTHER" id="PTHR43642">
    <property type="entry name" value="HYBRID SIGNAL TRANSDUCTION HISTIDINE KINASE G"/>
    <property type="match status" value="1"/>
</dbReference>
<dbReference type="InterPro" id="IPR053159">
    <property type="entry name" value="Hybrid_Histidine_Kinase"/>
</dbReference>
<organism evidence="3 4">
    <name type="scientific">Cylindrotheca closterium</name>
    <dbReference type="NCBI Taxonomy" id="2856"/>
    <lineage>
        <taxon>Eukaryota</taxon>
        <taxon>Sar</taxon>
        <taxon>Stramenopiles</taxon>
        <taxon>Ochrophyta</taxon>
        <taxon>Bacillariophyta</taxon>
        <taxon>Bacillariophyceae</taxon>
        <taxon>Bacillariophycidae</taxon>
        <taxon>Bacillariales</taxon>
        <taxon>Bacillariaceae</taxon>
        <taxon>Cylindrotheca</taxon>
    </lineage>
</organism>
<sequence>MDDSSSSFDESIISDGGELKIDDNDQRLSLNSLDCAGESEMFEAPLVSKSGHHRASPTDYKKAARRYAKRVSSLTSELRNRLVNHSDDLRNNENIMALTINKLQPDSVGLVGREEEIKLLQSCLSRMTNANDDNDNNSDADEFASSSSRQKELIFIQGYSGVGKSTLAYTLDKEVTDMQHGIFLRGKFDFSSDEPYAGIAKVFGELFLTIQIRQQEDKGGELIRSIGETIISELGSEVKLLSTLVPEFDNIVPPPDDGDSYDVQNFDWDAEHERWKYVFRVLTRVMNAFFSPMVMVFDDLQWVDAGSLEVLQYLVSDMRNSNALMIIGCYRSNEVNEKHMLSQAIYDLSTKQQRYGFNMTNINLHSFELNEVKQIVTSILSIDNERRAQKLSEICFKRTNGNPYFLIEFVTMLEEEGLITFSLGLMVWTWDSEKVEKETMSTSNVVHLLQARMEKLSRSYQLLLQYIACLGSTFPINTVDIIWNQHARRDSGHLKAQDVSAMLAVLAEKDFIEQCGQKSYRWVHDRVQEAALLLGDARGSAFQYEVGLVLFECLDGEELDENVFAVANLINKGKVQRSDFAALNLHAAEKAQGIAAFHSASKYVSAGLDTLPKDKWESQRDLTLRLYTIGTETELALGRVEKMKKYSKEVLSQESCSTLDKVPVYTASFHKLSNIDMKYKDTIQFCLTVLEELGVDLAAKGPLHTTKTITIFRRTVRNAKNTPISTFESPTMMEDPKQEATMQFLFRLLYASYLSKNNLLLIQSTTRMIQITLEHGVSMLAGPAYAHLGLVTVALLHDYQTAAFFAETALAIQDLDKGDHFEANTLFSCYNHVLPWTKHLENCFAPFANAYTSGMRTGNSEYAMWASIMRRIFLSFHLGKPLGRILAKCATCATQTEELKQHDQDTFLRMFWQVILNLTGNSNSTKTLHGEAYNSVKFVRKTPLHDALHNLAKLELLLFFGDYAGAADLSVECDESFSKAFPGFFLCMMETFHRGIALFAMARKTKQGKYKRRARQILKTVGIWRDKGNPNVEHYWIFLKAEDEALRRKYDSAKKLFVESIRLAARNGNLHHAALINERYGDFVKEDLNDDEEYNYRLHEAIRFYREWGASAKVDLLMKTTSSLMG</sequence>
<evidence type="ECO:0000256" key="1">
    <source>
        <dbReference type="SAM" id="MobiDB-lite"/>
    </source>
</evidence>
<dbReference type="InterPro" id="IPR027417">
    <property type="entry name" value="P-loop_NTPase"/>
</dbReference>
<gene>
    <name evidence="3" type="ORF">CYCCA115_LOCUS19622</name>
</gene>
<feature type="domain" description="Orc1-like AAA ATPase" evidence="2">
    <location>
        <begin position="143"/>
        <end position="326"/>
    </location>
</feature>
<dbReference type="InterPro" id="IPR041664">
    <property type="entry name" value="AAA_16"/>
</dbReference>
<feature type="compositionally biased region" description="Low complexity" evidence="1">
    <location>
        <begin position="1"/>
        <end position="15"/>
    </location>
</feature>